<dbReference type="OMA" id="ILREXAN"/>
<dbReference type="OrthoDB" id="20035at2759"/>
<protein>
    <submittedName>
        <fullName evidence="1 2">Uncharacterized protein</fullName>
    </submittedName>
</protein>
<dbReference type="EMBL" id="KB097587">
    <property type="protein sequence ID" value="ESN93889.1"/>
    <property type="molecule type" value="Genomic_DNA"/>
</dbReference>
<dbReference type="HOGENOM" id="CLU_083203_0_0_1"/>
<sequence length="244" mass="28168">MNSIRKWIFKPKKTDTALLAKFYFADEELNSVASELDSFDGRKEPERCAILVNQLRQHQDSVLSIIEQIMTEVIPNSRARRDYRVKFPDDVLQDMLTFSLQITLQCLAAGSSILNREVESASMRPLARALTQHIDELRSLLRVQCLKNQSSYNEMIVKALTDFDRLFSDFELSYVSVMVPVKTMKDYDLLQDVTVLFCETVNRSMKLGLLNQELLDSYDPVLMFTIPRLAIVWLVDWLVDCRAG</sequence>
<name>T1G6X3_HELRO</name>
<organism evidence="2 3">
    <name type="scientific">Helobdella robusta</name>
    <name type="common">Californian leech</name>
    <dbReference type="NCBI Taxonomy" id="6412"/>
    <lineage>
        <taxon>Eukaryota</taxon>
        <taxon>Metazoa</taxon>
        <taxon>Spiralia</taxon>
        <taxon>Lophotrochozoa</taxon>
        <taxon>Annelida</taxon>
        <taxon>Clitellata</taxon>
        <taxon>Hirudinea</taxon>
        <taxon>Rhynchobdellida</taxon>
        <taxon>Glossiphoniidae</taxon>
        <taxon>Helobdella</taxon>
    </lineage>
</organism>
<proteinExistence type="predicted"/>
<dbReference type="eggNOG" id="KOG1819">
    <property type="taxonomic scope" value="Eukaryota"/>
</dbReference>
<dbReference type="InterPro" id="IPR051118">
    <property type="entry name" value="LST-2"/>
</dbReference>
<keyword evidence="3" id="KW-1185">Reference proteome</keyword>
<reference evidence="1 3" key="2">
    <citation type="journal article" date="2013" name="Nature">
        <title>Insights into bilaterian evolution from three spiralian genomes.</title>
        <authorList>
            <person name="Simakov O."/>
            <person name="Marletaz F."/>
            <person name="Cho S.J."/>
            <person name="Edsinger-Gonzales E."/>
            <person name="Havlak P."/>
            <person name="Hellsten U."/>
            <person name="Kuo D.H."/>
            <person name="Larsson T."/>
            <person name="Lv J."/>
            <person name="Arendt D."/>
            <person name="Savage R."/>
            <person name="Osoegawa K."/>
            <person name="de Jong P."/>
            <person name="Grimwood J."/>
            <person name="Chapman J.A."/>
            <person name="Shapiro H."/>
            <person name="Aerts A."/>
            <person name="Otillar R.P."/>
            <person name="Terry A.Y."/>
            <person name="Boore J.L."/>
            <person name="Grigoriev I.V."/>
            <person name="Lindberg D.R."/>
            <person name="Seaver E.C."/>
            <person name="Weisblat D.A."/>
            <person name="Putnam N.H."/>
            <person name="Rokhsar D.S."/>
        </authorList>
    </citation>
    <scope>NUCLEOTIDE SEQUENCE</scope>
</reference>
<dbReference type="EMBL" id="AMQM01007248">
    <property type="status" value="NOT_ANNOTATED_CDS"/>
    <property type="molecule type" value="Genomic_DNA"/>
</dbReference>
<evidence type="ECO:0000313" key="3">
    <source>
        <dbReference type="Proteomes" id="UP000015101"/>
    </source>
</evidence>
<dbReference type="PANTHER" id="PTHR46465:SF2">
    <property type="entry name" value="LATERAL SIGNALING TARGET PROTEIN 2 HOMOLOG"/>
    <property type="match status" value="1"/>
</dbReference>
<dbReference type="Proteomes" id="UP000015101">
    <property type="component" value="Unassembled WGS sequence"/>
</dbReference>
<dbReference type="EMBL" id="AMQM01007249">
    <property type="status" value="NOT_ANNOTATED_CDS"/>
    <property type="molecule type" value="Genomic_DNA"/>
</dbReference>
<reference evidence="2" key="3">
    <citation type="submission" date="2015-06" db="UniProtKB">
        <authorList>
            <consortium name="EnsemblMetazoa"/>
        </authorList>
    </citation>
    <scope>IDENTIFICATION</scope>
</reference>
<dbReference type="InParanoid" id="T1G6X3"/>
<evidence type="ECO:0000313" key="2">
    <source>
        <dbReference type="EnsemblMetazoa" id="HelroP88003"/>
    </source>
</evidence>
<reference evidence="3" key="1">
    <citation type="submission" date="2012-12" db="EMBL/GenBank/DDBJ databases">
        <authorList>
            <person name="Hellsten U."/>
            <person name="Grimwood J."/>
            <person name="Chapman J.A."/>
            <person name="Shapiro H."/>
            <person name="Aerts A."/>
            <person name="Otillar R.P."/>
            <person name="Terry A.Y."/>
            <person name="Boore J.L."/>
            <person name="Simakov O."/>
            <person name="Marletaz F."/>
            <person name="Cho S.-J."/>
            <person name="Edsinger-Gonzales E."/>
            <person name="Havlak P."/>
            <person name="Kuo D.-H."/>
            <person name="Larsson T."/>
            <person name="Lv J."/>
            <person name="Arendt D."/>
            <person name="Savage R."/>
            <person name="Osoegawa K."/>
            <person name="de Jong P."/>
            <person name="Lindberg D.R."/>
            <person name="Seaver E.C."/>
            <person name="Weisblat D.A."/>
            <person name="Putnam N.H."/>
            <person name="Grigoriev I.V."/>
            <person name="Rokhsar D.S."/>
        </authorList>
    </citation>
    <scope>NUCLEOTIDE SEQUENCE</scope>
</reference>
<dbReference type="EnsemblMetazoa" id="HelroT88003">
    <property type="protein sequence ID" value="HelroP88003"/>
    <property type="gene ID" value="HelroG88003"/>
</dbReference>
<gene>
    <name evidence="2" type="primary">20216820</name>
    <name evidence="1" type="ORF">HELRODRAFT_88003</name>
</gene>
<dbReference type="AlphaFoldDB" id="T1G6X3"/>
<dbReference type="GeneID" id="20216820"/>
<dbReference type="RefSeq" id="XP_009027996.1">
    <property type="nucleotide sequence ID" value="XM_009029748.1"/>
</dbReference>
<dbReference type="KEGG" id="hro:HELRODRAFT_88003"/>
<dbReference type="PANTHER" id="PTHR46465">
    <property type="entry name" value="LATERAL SIGNALING TARGET PROTEIN 2 HOMOLOG"/>
    <property type="match status" value="1"/>
</dbReference>
<dbReference type="CTD" id="20216820"/>
<evidence type="ECO:0000313" key="1">
    <source>
        <dbReference type="EMBL" id="ESN93889.1"/>
    </source>
</evidence>
<accession>T1G6X3</accession>